<feature type="domain" description="AFP-like" evidence="1">
    <location>
        <begin position="305"/>
        <end position="357"/>
    </location>
</feature>
<dbReference type="Proteomes" id="UP000002015">
    <property type="component" value="Chromosome"/>
</dbReference>
<gene>
    <name evidence="2" type="ordered locus">Ssed_3100</name>
</gene>
<dbReference type="PROSITE" id="PS50844">
    <property type="entry name" value="AFP_LIKE"/>
    <property type="match status" value="1"/>
</dbReference>
<evidence type="ECO:0000313" key="2">
    <source>
        <dbReference type="EMBL" id="ABV37704.1"/>
    </source>
</evidence>
<dbReference type="STRING" id="425104.Ssed_3100"/>
<keyword evidence="2" id="KW-0808">Transferase</keyword>
<dbReference type="GO" id="GO:0047444">
    <property type="term" value="F:N-acylneuraminate-9-phosphate synthase activity"/>
    <property type="evidence" value="ECO:0007669"/>
    <property type="project" value="UniProtKB-EC"/>
</dbReference>
<dbReference type="Gene3D" id="3.20.20.70">
    <property type="entry name" value="Aldolase class I"/>
    <property type="match status" value="1"/>
</dbReference>
<dbReference type="OrthoDB" id="9781701at2"/>
<proteinExistence type="predicted"/>
<dbReference type="SUPFAM" id="SSF51569">
    <property type="entry name" value="Aldolase"/>
    <property type="match status" value="1"/>
</dbReference>
<reference evidence="2 3" key="1">
    <citation type="submission" date="2007-08" db="EMBL/GenBank/DDBJ databases">
        <title>Complete sequence of Shewanella sediminis HAW-EB3.</title>
        <authorList>
            <consortium name="US DOE Joint Genome Institute"/>
            <person name="Copeland A."/>
            <person name="Lucas S."/>
            <person name="Lapidus A."/>
            <person name="Barry K."/>
            <person name="Glavina del Rio T."/>
            <person name="Dalin E."/>
            <person name="Tice H."/>
            <person name="Pitluck S."/>
            <person name="Chertkov O."/>
            <person name="Brettin T."/>
            <person name="Bruce D."/>
            <person name="Detter J.C."/>
            <person name="Han C."/>
            <person name="Schmutz J."/>
            <person name="Larimer F."/>
            <person name="Land M."/>
            <person name="Hauser L."/>
            <person name="Kyrpides N."/>
            <person name="Kim E."/>
            <person name="Zhao J.-S."/>
            <person name="Richardson P."/>
        </authorList>
    </citation>
    <scope>NUCLEOTIDE SEQUENCE [LARGE SCALE GENOMIC DNA]</scope>
    <source>
        <strain evidence="2 3">HAW-EB3</strain>
    </source>
</reference>
<keyword evidence="3" id="KW-1185">Reference proteome</keyword>
<dbReference type="Gene3D" id="3.90.1210.10">
    <property type="entry name" value="Antifreeze-like/N-acetylneuraminic acid synthase C-terminal domain"/>
    <property type="match status" value="1"/>
</dbReference>
<dbReference type="EC" id="2.5.1.57" evidence="2"/>
<organism evidence="2 3">
    <name type="scientific">Shewanella sediminis (strain HAW-EB3)</name>
    <dbReference type="NCBI Taxonomy" id="425104"/>
    <lineage>
        <taxon>Bacteria</taxon>
        <taxon>Pseudomonadati</taxon>
        <taxon>Pseudomonadota</taxon>
        <taxon>Gammaproteobacteria</taxon>
        <taxon>Alteromonadales</taxon>
        <taxon>Shewanellaceae</taxon>
        <taxon>Shewanella</taxon>
    </lineage>
</organism>
<name>A8FXY1_SHESH</name>
<dbReference type="InterPro" id="IPR020007">
    <property type="entry name" value="NeuB/NeuA"/>
</dbReference>
<dbReference type="NCBIfam" id="TIGR03569">
    <property type="entry name" value="NeuB_NnaB"/>
    <property type="match status" value="1"/>
</dbReference>
<dbReference type="InterPro" id="IPR057736">
    <property type="entry name" value="SAF_PseI/NeuA/NeuB"/>
</dbReference>
<dbReference type="RefSeq" id="WP_012143434.1">
    <property type="nucleotide sequence ID" value="NC_009831.1"/>
</dbReference>
<dbReference type="InterPro" id="IPR006190">
    <property type="entry name" value="SAF_AFP_Neu5Ac"/>
</dbReference>
<accession>A8FXY1</accession>
<dbReference type="InterPro" id="IPR013132">
    <property type="entry name" value="PseI/NeuA/B-like_N"/>
</dbReference>
<dbReference type="HOGENOM" id="CLU_040465_0_0_6"/>
<dbReference type="InterPro" id="IPR036732">
    <property type="entry name" value="AFP_Neu5c_C_sf"/>
</dbReference>
<dbReference type="SUPFAM" id="SSF51269">
    <property type="entry name" value="AFP III-like domain"/>
    <property type="match status" value="1"/>
</dbReference>
<dbReference type="InterPro" id="IPR013785">
    <property type="entry name" value="Aldolase_TIM"/>
</dbReference>
<dbReference type="PANTHER" id="PTHR42966">
    <property type="entry name" value="N-ACETYLNEURAMINATE SYNTHASE"/>
    <property type="match status" value="1"/>
</dbReference>
<protein>
    <submittedName>
        <fullName evidence="2">N-acylneuraminate-9-phosphate synthase</fullName>
        <ecNumber evidence="2">2.5.1.57</ecNumber>
    </submittedName>
</protein>
<dbReference type="CDD" id="cd11615">
    <property type="entry name" value="SAF_NeuB_like"/>
    <property type="match status" value="1"/>
</dbReference>
<evidence type="ECO:0000259" key="1">
    <source>
        <dbReference type="PROSITE" id="PS50844"/>
    </source>
</evidence>
<dbReference type="eggNOG" id="COG2089">
    <property type="taxonomic scope" value="Bacteria"/>
</dbReference>
<dbReference type="InterPro" id="IPR051690">
    <property type="entry name" value="PseI-like"/>
</dbReference>
<dbReference type="KEGG" id="sse:Ssed_3100"/>
<sequence>MTLVIAEAGVNHNGSEEIAIALIDAAYKAGADIVKFQTFKAKNLVTATAEQADYQVTNTNKVESQLSMLSRLELSYEAHRRLIDHCQKLGIQFLSTAFDSESLSFLVNKLQLKTLKIASGEITNAPFVLEHARTGCDLILSTGMSTLADIESALGVIAFGLTATPDTKPGIEAFQTAYASVEGQEALKTKLKLLHCTTEYPAPFNEINLKAMDTLASAFCLDVGYSDHSQGITIPIAATARGACVIEKHFTLDKEMPGPDHKASIEPKELTEMVAAIRTVELAMGSGIKTPQLSELKNLKVVRKSLVTTRAIQKGENFSTNNLAVKRPGTGTSPYQYWQRLDTKASRDYAAGEVIFD</sequence>
<evidence type="ECO:0000313" key="3">
    <source>
        <dbReference type="Proteomes" id="UP000002015"/>
    </source>
</evidence>
<dbReference type="Pfam" id="PF03102">
    <property type="entry name" value="NeuB"/>
    <property type="match status" value="1"/>
</dbReference>
<dbReference type="AlphaFoldDB" id="A8FXY1"/>
<dbReference type="GO" id="GO:0016051">
    <property type="term" value="P:carbohydrate biosynthetic process"/>
    <property type="evidence" value="ECO:0007669"/>
    <property type="project" value="InterPro"/>
</dbReference>
<dbReference type="EMBL" id="CP000821">
    <property type="protein sequence ID" value="ABV37704.1"/>
    <property type="molecule type" value="Genomic_DNA"/>
</dbReference>
<dbReference type="PANTHER" id="PTHR42966:SF1">
    <property type="entry name" value="SIALIC ACID SYNTHASE"/>
    <property type="match status" value="1"/>
</dbReference>